<dbReference type="EMBL" id="JAPFQA010000009">
    <property type="protein sequence ID" value="MCZ8546500.1"/>
    <property type="molecule type" value="Genomic_DNA"/>
</dbReference>
<dbReference type="Gene3D" id="3.90.1150.10">
    <property type="entry name" value="Aspartate Aminotransferase, domain 1"/>
    <property type="match status" value="1"/>
</dbReference>
<name>A0ABT4QY77_9HYPH</name>
<evidence type="ECO:0000256" key="4">
    <source>
        <dbReference type="RuleBase" id="RU003560"/>
    </source>
</evidence>
<keyword evidence="3 4" id="KW-0663">Pyridoxal phosphate</keyword>
<evidence type="ECO:0000256" key="2">
    <source>
        <dbReference type="ARBA" id="ARBA00008954"/>
    </source>
</evidence>
<comment type="caution">
    <text evidence="5">The sequence shown here is derived from an EMBL/GenBank/DDBJ whole genome shotgun (WGS) entry which is preliminary data.</text>
</comment>
<dbReference type="Proteomes" id="UP001152178">
    <property type="component" value="Unassembled WGS sequence"/>
</dbReference>
<dbReference type="PIRSF" id="PIRSF000521">
    <property type="entry name" value="Transaminase_4ab_Lys_Orn"/>
    <property type="match status" value="1"/>
</dbReference>
<proteinExistence type="inferred from homology"/>
<dbReference type="PANTHER" id="PTHR43094:SF1">
    <property type="entry name" value="AMINOTRANSFERASE CLASS-III"/>
    <property type="match status" value="1"/>
</dbReference>
<keyword evidence="5" id="KW-0808">Transferase</keyword>
<dbReference type="Pfam" id="PF00202">
    <property type="entry name" value="Aminotran_3"/>
    <property type="match status" value="1"/>
</dbReference>
<accession>A0ABT4QY77</accession>
<dbReference type="GO" id="GO:0008483">
    <property type="term" value="F:transaminase activity"/>
    <property type="evidence" value="ECO:0007669"/>
    <property type="project" value="UniProtKB-KW"/>
</dbReference>
<dbReference type="InterPro" id="IPR015421">
    <property type="entry name" value="PyrdxlP-dep_Trfase_major"/>
</dbReference>
<gene>
    <name evidence="5" type="ORF">OOJ09_20120</name>
</gene>
<comment type="cofactor">
    <cofactor evidence="1">
        <name>pyridoxal 5'-phosphate</name>
        <dbReference type="ChEBI" id="CHEBI:597326"/>
    </cofactor>
</comment>
<keyword evidence="5" id="KW-0032">Aminotransferase</keyword>
<dbReference type="PANTHER" id="PTHR43094">
    <property type="entry name" value="AMINOTRANSFERASE"/>
    <property type="match status" value="1"/>
</dbReference>
<dbReference type="PROSITE" id="PS00600">
    <property type="entry name" value="AA_TRANSFER_CLASS_3"/>
    <property type="match status" value="1"/>
</dbReference>
<protein>
    <submittedName>
        <fullName evidence="5">Aminotransferase class III-fold pyridoxal phosphate-dependent enzyme</fullName>
    </submittedName>
</protein>
<dbReference type="CDD" id="cd00610">
    <property type="entry name" value="OAT_like"/>
    <property type="match status" value="1"/>
</dbReference>
<keyword evidence="6" id="KW-1185">Reference proteome</keyword>
<dbReference type="Gene3D" id="3.40.640.10">
    <property type="entry name" value="Type I PLP-dependent aspartate aminotransferase-like (Major domain)"/>
    <property type="match status" value="1"/>
</dbReference>
<reference evidence="5" key="1">
    <citation type="submission" date="2022-11" db="EMBL/GenBank/DDBJ databases">
        <authorList>
            <person name="Coimbra C."/>
        </authorList>
    </citation>
    <scope>NUCLEOTIDE SEQUENCE</scope>
    <source>
        <strain evidence="5">Jales19</strain>
    </source>
</reference>
<evidence type="ECO:0000256" key="3">
    <source>
        <dbReference type="ARBA" id="ARBA00022898"/>
    </source>
</evidence>
<dbReference type="RefSeq" id="WP_269906858.1">
    <property type="nucleotide sequence ID" value="NZ_JAPFQA010000009.1"/>
</dbReference>
<evidence type="ECO:0000313" key="5">
    <source>
        <dbReference type="EMBL" id="MCZ8546500.1"/>
    </source>
</evidence>
<comment type="similarity">
    <text evidence="2 4">Belongs to the class-III pyridoxal-phosphate-dependent aminotransferase family.</text>
</comment>
<dbReference type="SUPFAM" id="SSF53383">
    <property type="entry name" value="PLP-dependent transferases"/>
    <property type="match status" value="1"/>
</dbReference>
<evidence type="ECO:0000313" key="6">
    <source>
        <dbReference type="Proteomes" id="UP001152178"/>
    </source>
</evidence>
<dbReference type="InterPro" id="IPR005814">
    <property type="entry name" value="Aminotrans_3"/>
</dbReference>
<dbReference type="InterPro" id="IPR015422">
    <property type="entry name" value="PyrdxlP-dep_Trfase_small"/>
</dbReference>
<sequence length="453" mass="49068">MTLRYQHFITPHGTVEFPKVVRGEGVYIWDSTGRRLLDGSSGAISVNVGHAHPRVLDAMRDQMGKIIYAHSMRWDNDPNERLAARLERMSDWGYGAAFFVSGGSEANEAAIKLARQVAVSRGQDSRYKIVSRIPSYHGATTALLGITGDPDYAAAYRPMFVDMPKVDVPMIYRRPAGETAEDVVDRCLSQLEDTILREGPETVLAFMIEPVGGVSTGALVSPASYSTRVRQVCDRYGVMLIYDEIMSGAGRTGKFLAGHHWPDCRPDIVTLAKGVSGSYAPLGAVLASADMVSDVRRAGGFKHGHTYSANPVSCAASDMVLRVVEDDGLMARATSLGAIIKARLEAMKGRSTIIGDVRGLGLHMAVEIVADNSSKEPFPAAMRAAERIGMLCRDHGLLLFSRRTAGGSFGEWLMICPPLTINEAEIEEMLTSFEAGLHEFEREAAGTALKATA</sequence>
<dbReference type="InterPro" id="IPR049704">
    <property type="entry name" value="Aminotrans_3_PPA_site"/>
</dbReference>
<evidence type="ECO:0000256" key="1">
    <source>
        <dbReference type="ARBA" id="ARBA00001933"/>
    </source>
</evidence>
<organism evidence="5 6">
    <name type="scientific">Mesorhizobium qingshengii</name>
    <dbReference type="NCBI Taxonomy" id="1165689"/>
    <lineage>
        <taxon>Bacteria</taxon>
        <taxon>Pseudomonadati</taxon>
        <taxon>Pseudomonadota</taxon>
        <taxon>Alphaproteobacteria</taxon>
        <taxon>Hyphomicrobiales</taxon>
        <taxon>Phyllobacteriaceae</taxon>
        <taxon>Mesorhizobium</taxon>
    </lineage>
</organism>
<dbReference type="InterPro" id="IPR015424">
    <property type="entry name" value="PyrdxlP-dep_Trfase"/>
</dbReference>